<protein>
    <submittedName>
        <fullName evidence="3">Asp23/Gls24 family envelope stress response protein</fullName>
    </submittedName>
</protein>
<keyword evidence="2" id="KW-0812">Transmembrane</keyword>
<evidence type="ECO:0000256" key="1">
    <source>
        <dbReference type="ARBA" id="ARBA00005721"/>
    </source>
</evidence>
<organism evidence="3 4">
    <name type="scientific">Candidatus Eisenbergiella merdigallinarum</name>
    <dbReference type="NCBI Taxonomy" id="2838552"/>
    <lineage>
        <taxon>Bacteria</taxon>
        <taxon>Bacillati</taxon>
        <taxon>Bacillota</taxon>
        <taxon>Clostridia</taxon>
        <taxon>Lachnospirales</taxon>
        <taxon>Lachnospiraceae</taxon>
        <taxon>Eisenbergiella</taxon>
    </lineage>
</organism>
<sequence>MKGSSMTTHMGSITIDNEVIAQYAGTVAVECFGIVGMGVTVKGGLVKLLKRDSITKGIAVTLNNNKLTLDFHVIVAYGVSILAVADNLISNVKYKVEEFTGIEIEKINIFVEGVRVID</sequence>
<keyword evidence="2" id="KW-1133">Transmembrane helix</keyword>
<evidence type="ECO:0000313" key="4">
    <source>
        <dbReference type="Proteomes" id="UP000886883"/>
    </source>
</evidence>
<evidence type="ECO:0000256" key="2">
    <source>
        <dbReference type="SAM" id="Phobius"/>
    </source>
</evidence>
<gene>
    <name evidence="3" type="ORF">H9763_03490</name>
</gene>
<comment type="caution">
    <text evidence="3">The sequence shown here is derived from an EMBL/GenBank/DDBJ whole genome shotgun (WGS) entry which is preliminary data.</text>
</comment>
<comment type="similarity">
    <text evidence="1">Belongs to the asp23 family.</text>
</comment>
<feature type="transmembrane region" description="Helical" evidence="2">
    <location>
        <begin position="20"/>
        <end position="41"/>
    </location>
</feature>
<evidence type="ECO:0000313" key="3">
    <source>
        <dbReference type="EMBL" id="HJB90515.1"/>
    </source>
</evidence>
<dbReference type="InterPro" id="IPR005531">
    <property type="entry name" value="Asp23"/>
</dbReference>
<accession>A0A9D2SC21</accession>
<dbReference type="AlphaFoldDB" id="A0A9D2SC21"/>
<dbReference type="EMBL" id="DWXE01000010">
    <property type="protein sequence ID" value="HJB90515.1"/>
    <property type="molecule type" value="Genomic_DNA"/>
</dbReference>
<proteinExistence type="inferred from homology"/>
<dbReference type="PANTHER" id="PTHR34297">
    <property type="entry name" value="HYPOTHETICAL CYTOSOLIC PROTEIN-RELATED"/>
    <property type="match status" value="1"/>
</dbReference>
<dbReference type="Proteomes" id="UP000886883">
    <property type="component" value="Unassembled WGS sequence"/>
</dbReference>
<name>A0A9D2SC21_9FIRM</name>
<reference evidence="3" key="1">
    <citation type="journal article" date="2021" name="PeerJ">
        <title>Extensive microbial diversity within the chicken gut microbiome revealed by metagenomics and culture.</title>
        <authorList>
            <person name="Gilroy R."/>
            <person name="Ravi A."/>
            <person name="Getino M."/>
            <person name="Pursley I."/>
            <person name="Horton D.L."/>
            <person name="Alikhan N.F."/>
            <person name="Baker D."/>
            <person name="Gharbi K."/>
            <person name="Hall N."/>
            <person name="Watson M."/>
            <person name="Adriaenssens E.M."/>
            <person name="Foster-Nyarko E."/>
            <person name="Jarju S."/>
            <person name="Secka A."/>
            <person name="Antonio M."/>
            <person name="Oren A."/>
            <person name="Chaudhuri R.R."/>
            <person name="La Ragione R."/>
            <person name="Hildebrand F."/>
            <person name="Pallen M.J."/>
        </authorList>
    </citation>
    <scope>NUCLEOTIDE SEQUENCE</scope>
    <source>
        <strain evidence="3">USAMLcec3-2134</strain>
    </source>
</reference>
<keyword evidence="2" id="KW-0472">Membrane</keyword>
<dbReference type="Pfam" id="PF03780">
    <property type="entry name" value="Asp23"/>
    <property type="match status" value="1"/>
</dbReference>
<reference evidence="3" key="2">
    <citation type="submission" date="2021-04" db="EMBL/GenBank/DDBJ databases">
        <authorList>
            <person name="Gilroy R."/>
        </authorList>
    </citation>
    <scope>NUCLEOTIDE SEQUENCE</scope>
    <source>
        <strain evidence="3">USAMLcec3-2134</strain>
    </source>
</reference>
<dbReference type="PANTHER" id="PTHR34297:SF2">
    <property type="entry name" value="ASP23_GLS24 FAMILY ENVELOPE STRESS RESPONSE PROTEIN"/>
    <property type="match status" value="1"/>
</dbReference>